<name>M3J6J8_CANMX</name>
<reference evidence="2 3" key="1">
    <citation type="submission" date="2013-02" db="EMBL/GenBank/DDBJ databases">
        <title>Genome sequence of Candida maltosa Xu316, a potential industrial strain for xylitol and ethanol production.</title>
        <authorList>
            <person name="Yu J."/>
            <person name="Wang Q."/>
            <person name="Geng X."/>
            <person name="Bao W."/>
            <person name="He P."/>
            <person name="Cai J."/>
        </authorList>
    </citation>
    <scope>NUCLEOTIDE SEQUENCE [LARGE SCALE GENOMIC DNA]</scope>
    <source>
        <strain evidence="3">Xu316</strain>
    </source>
</reference>
<dbReference type="InterPro" id="IPR036928">
    <property type="entry name" value="AS_sf"/>
</dbReference>
<protein>
    <submittedName>
        <fullName evidence="2">Uncharacterized protein</fullName>
    </submittedName>
</protein>
<dbReference type="STRING" id="1245528.M3J6J8"/>
<dbReference type="SUPFAM" id="SSF75304">
    <property type="entry name" value="Amidase signature (AS) enzymes"/>
    <property type="match status" value="1"/>
</dbReference>
<comment type="caution">
    <text evidence="2">The sequence shown here is derived from an EMBL/GenBank/DDBJ whole genome shotgun (WGS) entry which is preliminary data.</text>
</comment>
<dbReference type="PANTHER" id="PTHR46072">
    <property type="entry name" value="AMIDASE-RELATED-RELATED"/>
    <property type="match status" value="1"/>
</dbReference>
<dbReference type="PANTHER" id="PTHR46072:SF3">
    <property type="entry name" value="AMIDASE"/>
    <property type="match status" value="1"/>
</dbReference>
<evidence type="ECO:0000313" key="2">
    <source>
        <dbReference type="EMBL" id="EMG47673.1"/>
    </source>
</evidence>
<evidence type="ECO:0000256" key="1">
    <source>
        <dbReference type="ARBA" id="ARBA00009199"/>
    </source>
</evidence>
<dbReference type="HOGENOM" id="CLU_128876_0_0_1"/>
<dbReference type="OrthoDB" id="4018502at2759"/>
<dbReference type="EMBL" id="AOGT01001443">
    <property type="protein sequence ID" value="EMG47673.1"/>
    <property type="molecule type" value="Genomic_DNA"/>
</dbReference>
<evidence type="ECO:0000313" key="3">
    <source>
        <dbReference type="Proteomes" id="UP000011777"/>
    </source>
</evidence>
<comment type="similarity">
    <text evidence="1">Belongs to the amidase family.</text>
</comment>
<sequence length="155" mass="17983">MNMPQIDVEIFQQSWKLTEDKYLRDDLLLTEKEFNITQYPVDVLLKKLKSNQLTSLETTIAFIKKSIITSSKVNRDEFLVAIATAQYLDWYYATHRKTMGPLHGLPISDRDAEELVKDKRCYLGHVPLNTEHKSLNTFVPEDVTSGVRRRVSCSF</sequence>
<keyword evidence="3" id="KW-1185">Reference proteome</keyword>
<accession>M3J6J8</accession>
<gene>
    <name evidence="2" type="ORF">G210_1899</name>
</gene>
<proteinExistence type="inferred from homology"/>
<dbReference type="Gene3D" id="3.90.1300.10">
    <property type="entry name" value="Amidase signature (AS) domain"/>
    <property type="match status" value="1"/>
</dbReference>
<dbReference type="Proteomes" id="UP000011777">
    <property type="component" value="Unassembled WGS sequence"/>
</dbReference>
<dbReference type="AlphaFoldDB" id="M3J6J8"/>
<dbReference type="eggNOG" id="ENOG502RQHM">
    <property type="taxonomic scope" value="Eukaryota"/>
</dbReference>
<organism evidence="2 3">
    <name type="scientific">Candida maltosa (strain Xu316)</name>
    <name type="common">Yeast</name>
    <dbReference type="NCBI Taxonomy" id="1245528"/>
    <lineage>
        <taxon>Eukaryota</taxon>
        <taxon>Fungi</taxon>
        <taxon>Dikarya</taxon>
        <taxon>Ascomycota</taxon>
        <taxon>Saccharomycotina</taxon>
        <taxon>Pichiomycetes</taxon>
        <taxon>Debaryomycetaceae</taxon>
        <taxon>Candida/Lodderomyces clade</taxon>
        <taxon>Candida</taxon>
    </lineage>
</organism>